<dbReference type="Pfam" id="PF07690">
    <property type="entry name" value="MFS_1"/>
    <property type="match status" value="1"/>
</dbReference>
<accession>A0ABS4YFX3</accession>
<dbReference type="RefSeq" id="WP_209887235.1">
    <property type="nucleotide sequence ID" value="NZ_BAAAJV010000011.1"/>
</dbReference>
<evidence type="ECO:0000256" key="4">
    <source>
        <dbReference type="ARBA" id="ARBA00022692"/>
    </source>
</evidence>
<feature type="transmembrane region" description="Helical" evidence="7">
    <location>
        <begin position="251"/>
        <end position="274"/>
    </location>
</feature>
<dbReference type="InterPro" id="IPR036259">
    <property type="entry name" value="MFS_trans_sf"/>
</dbReference>
<keyword evidence="4 7" id="KW-0812">Transmembrane</keyword>
<evidence type="ECO:0000256" key="3">
    <source>
        <dbReference type="ARBA" id="ARBA00022475"/>
    </source>
</evidence>
<dbReference type="Proteomes" id="UP000698222">
    <property type="component" value="Unassembled WGS sequence"/>
</dbReference>
<dbReference type="CDD" id="cd17369">
    <property type="entry name" value="MFS_ShiA_like"/>
    <property type="match status" value="1"/>
</dbReference>
<proteinExistence type="predicted"/>
<feature type="transmembrane region" description="Helical" evidence="7">
    <location>
        <begin position="97"/>
        <end position="116"/>
    </location>
</feature>
<evidence type="ECO:0000256" key="7">
    <source>
        <dbReference type="SAM" id="Phobius"/>
    </source>
</evidence>
<keyword evidence="10" id="KW-1185">Reference proteome</keyword>
<dbReference type="PANTHER" id="PTHR43045">
    <property type="entry name" value="SHIKIMATE TRANSPORTER"/>
    <property type="match status" value="1"/>
</dbReference>
<dbReference type="InterPro" id="IPR005829">
    <property type="entry name" value="Sugar_transporter_CS"/>
</dbReference>
<dbReference type="InterPro" id="IPR011701">
    <property type="entry name" value="MFS"/>
</dbReference>
<keyword evidence="6 7" id="KW-0472">Membrane</keyword>
<gene>
    <name evidence="9" type="ORF">JOF44_000598</name>
</gene>
<feature type="transmembrane region" description="Helical" evidence="7">
    <location>
        <begin position="317"/>
        <end position="336"/>
    </location>
</feature>
<evidence type="ECO:0000256" key="2">
    <source>
        <dbReference type="ARBA" id="ARBA00022448"/>
    </source>
</evidence>
<feature type="transmembrane region" description="Helical" evidence="7">
    <location>
        <begin position="61"/>
        <end position="85"/>
    </location>
</feature>
<evidence type="ECO:0000313" key="10">
    <source>
        <dbReference type="Proteomes" id="UP000698222"/>
    </source>
</evidence>
<protein>
    <submittedName>
        <fullName evidence="9">MFS family permease</fullName>
    </submittedName>
</protein>
<keyword evidence="2" id="KW-0813">Transport</keyword>
<feature type="transmembrane region" description="Helical" evidence="7">
    <location>
        <begin position="286"/>
        <end position="305"/>
    </location>
</feature>
<feature type="transmembrane region" description="Helical" evidence="7">
    <location>
        <begin position="382"/>
        <end position="404"/>
    </location>
</feature>
<dbReference type="SUPFAM" id="SSF103473">
    <property type="entry name" value="MFS general substrate transporter"/>
    <property type="match status" value="1"/>
</dbReference>
<feature type="domain" description="Major facilitator superfamily (MFS) profile" evidence="8">
    <location>
        <begin position="25"/>
        <end position="436"/>
    </location>
</feature>
<feature type="transmembrane region" description="Helical" evidence="7">
    <location>
        <begin position="198"/>
        <end position="221"/>
    </location>
</feature>
<evidence type="ECO:0000256" key="1">
    <source>
        <dbReference type="ARBA" id="ARBA00004651"/>
    </source>
</evidence>
<feature type="transmembrane region" description="Helical" evidence="7">
    <location>
        <begin position="122"/>
        <end position="142"/>
    </location>
</feature>
<dbReference type="EMBL" id="JAGIOC010000001">
    <property type="protein sequence ID" value="MBP2407695.1"/>
    <property type="molecule type" value="Genomic_DNA"/>
</dbReference>
<comment type="subcellular location">
    <subcellularLocation>
        <location evidence="1">Cell membrane</location>
        <topology evidence="1">Multi-pass membrane protein</topology>
    </subcellularLocation>
</comment>
<evidence type="ECO:0000259" key="8">
    <source>
        <dbReference type="PROSITE" id="PS50850"/>
    </source>
</evidence>
<evidence type="ECO:0000256" key="5">
    <source>
        <dbReference type="ARBA" id="ARBA00022989"/>
    </source>
</evidence>
<name>A0ABS4YFX3_9MICO</name>
<dbReference type="PANTHER" id="PTHR43045:SF1">
    <property type="entry name" value="SHIKIMATE TRANSPORTER"/>
    <property type="match status" value="1"/>
</dbReference>
<dbReference type="PROSITE" id="PS50850">
    <property type="entry name" value="MFS"/>
    <property type="match status" value="1"/>
</dbReference>
<comment type="caution">
    <text evidence="9">The sequence shown here is derived from an EMBL/GenBank/DDBJ whole genome shotgun (WGS) entry which is preliminary data.</text>
</comment>
<feature type="transmembrane region" description="Helical" evidence="7">
    <location>
        <begin position="410"/>
        <end position="431"/>
    </location>
</feature>
<keyword evidence="3" id="KW-1003">Cell membrane</keyword>
<reference evidence="9 10" key="1">
    <citation type="submission" date="2021-03" db="EMBL/GenBank/DDBJ databases">
        <title>Sequencing the genomes of 1000 actinobacteria strains.</title>
        <authorList>
            <person name="Klenk H.-P."/>
        </authorList>
    </citation>
    <scope>NUCLEOTIDE SEQUENCE [LARGE SCALE GENOMIC DNA]</scope>
    <source>
        <strain evidence="9 10">DSM 14564</strain>
    </source>
</reference>
<organism evidence="9 10">
    <name type="scientific">Brachybacterium fresconis</name>
    <dbReference type="NCBI Taxonomy" id="173363"/>
    <lineage>
        <taxon>Bacteria</taxon>
        <taxon>Bacillati</taxon>
        <taxon>Actinomycetota</taxon>
        <taxon>Actinomycetes</taxon>
        <taxon>Micrococcales</taxon>
        <taxon>Dermabacteraceae</taxon>
        <taxon>Brachybacterium</taxon>
    </lineage>
</organism>
<evidence type="ECO:0000313" key="9">
    <source>
        <dbReference type="EMBL" id="MBP2407695.1"/>
    </source>
</evidence>
<dbReference type="PROSITE" id="PS00217">
    <property type="entry name" value="SUGAR_TRANSPORT_2"/>
    <property type="match status" value="1"/>
</dbReference>
<evidence type="ECO:0000256" key="6">
    <source>
        <dbReference type="ARBA" id="ARBA00023136"/>
    </source>
</evidence>
<dbReference type="InterPro" id="IPR020846">
    <property type="entry name" value="MFS_dom"/>
</dbReference>
<feature type="transmembrane region" description="Helical" evidence="7">
    <location>
        <begin position="342"/>
        <end position="361"/>
    </location>
</feature>
<keyword evidence="5 7" id="KW-1133">Transmembrane helix</keyword>
<feature type="transmembrane region" description="Helical" evidence="7">
    <location>
        <begin position="163"/>
        <end position="186"/>
    </location>
</feature>
<dbReference type="Gene3D" id="1.20.1250.20">
    <property type="entry name" value="MFS general substrate transporter like domains"/>
    <property type="match status" value="2"/>
</dbReference>
<sequence length="452" mass="47521">MTAVDLENVPGSPPGPRDPRLQVRVLSSAFIGTTVEWYDFYLYGTAAALIFNTQFFPAHSAVAGTLGAFATFAVGFIARPVGGIVAGHLGDRIGRKAILVASLITMGAASTAIGLLPTYESIGVLAVFGLVLLRLLQGLACGAEWGGSALLSVEHAPRGMRGFFGSFTQVGSAAGMLLATGSFAIVQALTTTEQFEAFGWRLPFLASSVLVVVGIIIRAGITDAPAFRALKAEDRVEKAPLTQVLRHHRRALLITIGLRLAQPGLFAILAIYLISYLDHRRGDASSGVTAVLIGSAIGLASGPLWGALSDRVGRKPLAVASIIGIAVFIWPFFAFLDAGPIVALPLMMILGMNILHDSIYGPQAAWFAEQFPLSVRYTGVSVGCQVGTVLSGGLTPVIAASLLLAGHDTPWLICLYITALCALSLVAALAAKDPVRDRSIDPLTIDDFEETR</sequence>